<dbReference type="RefSeq" id="WP_254013658.1">
    <property type="nucleotide sequence ID" value="NZ_JAMZMM010000255.1"/>
</dbReference>
<protein>
    <submittedName>
        <fullName evidence="1">Phage tail protein</fullName>
    </submittedName>
</protein>
<reference evidence="1" key="1">
    <citation type="submission" date="2022-06" db="EMBL/GenBank/DDBJ databases">
        <title>New cyanobacteria of genus Symplocastrum in benthos of Lake Baikal.</title>
        <authorList>
            <person name="Sorokovikova E."/>
            <person name="Tikhonova I."/>
            <person name="Krasnopeev A."/>
            <person name="Evseev P."/>
            <person name="Gladkikh A."/>
            <person name="Belykh O."/>
        </authorList>
    </citation>
    <scope>NUCLEOTIDE SEQUENCE</scope>
    <source>
        <strain evidence="1">BBK-W-15</strain>
    </source>
</reference>
<dbReference type="Pfam" id="PF09684">
    <property type="entry name" value="Tail_P2_I"/>
    <property type="match status" value="1"/>
</dbReference>
<gene>
    <name evidence="1" type="ORF">NJ959_20995</name>
</gene>
<comment type="caution">
    <text evidence="1">The sequence shown here is derived from an EMBL/GenBank/DDBJ whole genome shotgun (WGS) entry which is preliminary data.</text>
</comment>
<sequence>MTQTRDIVPLRLQLTSMNVSEIIPAPTKAGEEERGSPLATMNGNEQRFKGCEVTLYPGEASEMLIQLENRGDRTLQFNISIEGDFPSEWYRVSVEGRELLPKREKEAVIYWEIPDDFFESDEVGKYSKSLLLDYQGKIYVSYSEADTGRHFSESSIFNLYIRPRSLYPKFLPEIYREVDFIGRFLKIFEQTFEPTVQALDAMWAYLDPLMTPEAILPFLAHWVGWQLNPALSLNRQRYLIHQAMEIYRWRGTRRGLRFYLHLFTDLPLDEDLAEEEKHISIREMFTEGFVMGNTKLGESAFVGGGQPYHFTVVLRTDSTMEIDEKLVREIIEQEKPAFCTYQLDIV</sequence>
<dbReference type="EMBL" id="JAMZMM010000255">
    <property type="protein sequence ID" value="MCP2730908.1"/>
    <property type="molecule type" value="Genomic_DNA"/>
</dbReference>
<evidence type="ECO:0000313" key="1">
    <source>
        <dbReference type="EMBL" id="MCP2730908.1"/>
    </source>
</evidence>
<dbReference type="Proteomes" id="UP001204953">
    <property type="component" value="Unassembled WGS sequence"/>
</dbReference>
<proteinExistence type="predicted"/>
<dbReference type="AlphaFoldDB" id="A0AAE3GW76"/>
<name>A0AAE3GW76_9CYAN</name>
<organism evidence="1 2">
    <name type="scientific">Limnofasciculus baicalensis BBK-W-15</name>
    <dbReference type="NCBI Taxonomy" id="2699891"/>
    <lineage>
        <taxon>Bacteria</taxon>
        <taxon>Bacillati</taxon>
        <taxon>Cyanobacteriota</taxon>
        <taxon>Cyanophyceae</taxon>
        <taxon>Coleofasciculales</taxon>
        <taxon>Coleofasciculaceae</taxon>
        <taxon>Limnofasciculus</taxon>
        <taxon>Limnofasciculus baicalensis</taxon>
    </lineage>
</organism>
<evidence type="ECO:0000313" key="2">
    <source>
        <dbReference type="Proteomes" id="UP001204953"/>
    </source>
</evidence>
<accession>A0AAE3GW76</accession>
<keyword evidence="2" id="KW-1185">Reference proteome</keyword>
<dbReference type="NCBIfam" id="TIGR02242">
    <property type="entry name" value="tail_TIGR02242"/>
    <property type="match status" value="1"/>
</dbReference>
<dbReference type="InterPro" id="IPR011748">
    <property type="entry name" value="Unchr_phage_tail-like"/>
</dbReference>
<dbReference type="InterPro" id="IPR006521">
    <property type="entry name" value="Tail_protein_I"/>
</dbReference>